<accession>A0AAU9BRE2</accession>
<dbReference type="PANTHER" id="PTHR30349">
    <property type="entry name" value="PHAGE INTEGRASE-RELATED"/>
    <property type="match status" value="1"/>
</dbReference>
<evidence type="ECO:0000313" key="7">
    <source>
        <dbReference type="Proteomes" id="UP001321825"/>
    </source>
</evidence>
<dbReference type="InterPro" id="IPR050090">
    <property type="entry name" value="Tyrosine_recombinase_XerCD"/>
</dbReference>
<dbReference type="Pfam" id="PF00589">
    <property type="entry name" value="Phage_integrase"/>
    <property type="match status" value="1"/>
</dbReference>
<evidence type="ECO:0000256" key="4">
    <source>
        <dbReference type="ARBA" id="ARBA00023172"/>
    </source>
</evidence>
<sequence>MAKRIPGLRKKGQIWHIDKQIRGYGRLCESTRTGDREAAERYLIRRLAEIETEARNRRERHTFREATTRYLNEHMHKRSIARDADCLKNVDPHIGDLPLDEIHMGTLQPYIDARRQAGIKSATVKRELAVVRRVLTLSARLWRDRYNRPWLDTVPMFQMPNWEDSAEPYPLNAEEQRRLLQALPDHLAAMALLAVNTGLREQVVCWLRWGWKTRIPELDATVFVVPGRRIRYGDGMWPGTKNKSDQVVVLNRVARSVIEGQRFLHPEDVFCYRGKRIGHMHSTAWKRAWAEAGLPTDGRYNKGPHNLRHTFGRRLRAAGVPLETRKALLHHTDGDVTLHYSPAELGELIAAVERLADIESGKTPPVTLLRKNFAVSS</sequence>
<dbReference type="RefSeq" id="WP_317706289.1">
    <property type="nucleotide sequence ID" value="NZ_AP024714.1"/>
</dbReference>
<proteinExistence type="inferred from homology"/>
<dbReference type="Gene3D" id="1.10.443.10">
    <property type="entry name" value="Intergrase catalytic core"/>
    <property type="match status" value="1"/>
</dbReference>
<dbReference type="InterPro" id="IPR010998">
    <property type="entry name" value="Integrase_recombinase_N"/>
</dbReference>
<dbReference type="Gene3D" id="1.10.150.130">
    <property type="match status" value="1"/>
</dbReference>
<feature type="domain" description="Tyr recombinase" evidence="5">
    <location>
        <begin position="166"/>
        <end position="354"/>
    </location>
</feature>
<dbReference type="InterPro" id="IPR013762">
    <property type="entry name" value="Integrase-like_cat_sf"/>
</dbReference>
<dbReference type="GO" id="GO:0003677">
    <property type="term" value="F:DNA binding"/>
    <property type="evidence" value="ECO:0007669"/>
    <property type="project" value="UniProtKB-KW"/>
</dbReference>
<dbReference type="InterPro" id="IPR011010">
    <property type="entry name" value="DNA_brk_join_enz"/>
</dbReference>
<evidence type="ECO:0000313" key="6">
    <source>
        <dbReference type="EMBL" id="BCX81363.1"/>
    </source>
</evidence>
<comment type="similarity">
    <text evidence="1">Belongs to the 'phage' integrase family.</text>
</comment>
<dbReference type="EMBL" id="AP024714">
    <property type="protein sequence ID" value="BCX81363.1"/>
    <property type="molecule type" value="Genomic_DNA"/>
</dbReference>
<name>A0AAU9BRE2_9GAMM</name>
<evidence type="ECO:0000259" key="5">
    <source>
        <dbReference type="PROSITE" id="PS51898"/>
    </source>
</evidence>
<dbReference type="GO" id="GO:0006310">
    <property type="term" value="P:DNA recombination"/>
    <property type="evidence" value="ECO:0007669"/>
    <property type="project" value="UniProtKB-KW"/>
</dbReference>
<keyword evidence="7" id="KW-1185">Reference proteome</keyword>
<dbReference type="GO" id="GO:0015074">
    <property type="term" value="P:DNA integration"/>
    <property type="evidence" value="ECO:0007669"/>
    <property type="project" value="UniProtKB-KW"/>
</dbReference>
<keyword evidence="3" id="KW-0238">DNA-binding</keyword>
<dbReference type="InterPro" id="IPR002104">
    <property type="entry name" value="Integrase_catalytic"/>
</dbReference>
<keyword evidence="4" id="KW-0233">DNA recombination</keyword>
<keyword evidence="2" id="KW-0229">DNA integration</keyword>
<dbReference type="PROSITE" id="PS51898">
    <property type="entry name" value="TYR_RECOMBINASE"/>
    <property type="match status" value="1"/>
</dbReference>
<dbReference type="KEGG" id="mcau:MIT9_P0941"/>
<evidence type="ECO:0000256" key="3">
    <source>
        <dbReference type="ARBA" id="ARBA00023125"/>
    </source>
</evidence>
<organism evidence="6 7">
    <name type="scientific">Methylomarinovum caldicuralii</name>
    <dbReference type="NCBI Taxonomy" id="438856"/>
    <lineage>
        <taxon>Bacteria</taxon>
        <taxon>Pseudomonadati</taxon>
        <taxon>Pseudomonadota</taxon>
        <taxon>Gammaproteobacteria</taxon>
        <taxon>Methylococcales</taxon>
        <taxon>Methylothermaceae</taxon>
        <taxon>Methylomarinovum</taxon>
    </lineage>
</organism>
<dbReference type="AlphaFoldDB" id="A0AAU9BRE2"/>
<gene>
    <name evidence="6" type="ORF">MIT9_P0941</name>
</gene>
<dbReference type="Proteomes" id="UP001321825">
    <property type="component" value="Chromosome"/>
</dbReference>
<dbReference type="PANTHER" id="PTHR30349:SF41">
    <property type="entry name" value="INTEGRASE_RECOMBINASE PROTEIN MJ0367-RELATED"/>
    <property type="match status" value="1"/>
</dbReference>
<evidence type="ECO:0000256" key="2">
    <source>
        <dbReference type="ARBA" id="ARBA00022908"/>
    </source>
</evidence>
<dbReference type="SUPFAM" id="SSF56349">
    <property type="entry name" value="DNA breaking-rejoining enzymes"/>
    <property type="match status" value="1"/>
</dbReference>
<evidence type="ECO:0000256" key="1">
    <source>
        <dbReference type="ARBA" id="ARBA00008857"/>
    </source>
</evidence>
<reference evidence="7" key="1">
    <citation type="journal article" date="2024" name="Int. J. Syst. Evol. Microbiol.">
        <title>Methylomarinovum tepidoasis sp. nov., a moderately thermophilic methanotroph of the family Methylothermaceae isolated from a deep-sea hydrothermal field.</title>
        <authorList>
            <person name="Hirayama H."/>
            <person name="Takaki Y."/>
            <person name="Abe M."/>
            <person name="Miyazaki M."/>
            <person name="Uematsu K."/>
            <person name="Matsui Y."/>
            <person name="Takai K."/>
        </authorList>
    </citation>
    <scope>NUCLEOTIDE SEQUENCE [LARGE SCALE GENOMIC DNA]</scope>
    <source>
        <strain evidence="7">IT-9</strain>
    </source>
</reference>
<protein>
    <recommendedName>
        <fullName evidence="5">Tyr recombinase domain-containing protein</fullName>
    </recommendedName>
</protein>